<evidence type="ECO:0000313" key="1">
    <source>
        <dbReference type="EMBL" id="KAK5900191.1"/>
    </source>
</evidence>
<sequence length="128" mass="14790">MFALRTKTQLTKVQPLFSDVWEEARYPSEVPEKYEITEEKVSSLVQMEEVFEGLKRQEAVFAEVKVIRDIWAGRRKETLRAKYGPYKVYSENLLVLAPGKELEGEVSTSLYGFNAREAAHGTEQSRDR</sequence>
<dbReference type="AlphaFoldDB" id="A0AAN8CA79"/>
<keyword evidence="2" id="KW-1185">Reference proteome</keyword>
<accession>A0AAN8CA79</accession>
<comment type="caution">
    <text evidence="1">The sequence shown here is derived from an EMBL/GenBank/DDBJ whole genome shotgun (WGS) entry which is preliminary data.</text>
</comment>
<organism evidence="1 2">
    <name type="scientific">Champsocephalus esox</name>
    <name type="common">pike icefish</name>
    <dbReference type="NCBI Taxonomy" id="159716"/>
    <lineage>
        <taxon>Eukaryota</taxon>
        <taxon>Metazoa</taxon>
        <taxon>Chordata</taxon>
        <taxon>Craniata</taxon>
        <taxon>Vertebrata</taxon>
        <taxon>Euteleostomi</taxon>
        <taxon>Actinopterygii</taxon>
        <taxon>Neopterygii</taxon>
        <taxon>Teleostei</taxon>
        <taxon>Neoteleostei</taxon>
        <taxon>Acanthomorphata</taxon>
        <taxon>Eupercaria</taxon>
        <taxon>Perciformes</taxon>
        <taxon>Notothenioidei</taxon>
        <taxon>Channichthyidae</taxon>
        <taxon>Champsocephalus</taxon>
    </lineage>
</organism>
<reference evidence="1 2" key="1">
    <citation type="journal article" date="2023" name="Mol. Biol. Evol.">
        <title>Genomics of Secondarily Temperate Adaptation in the Only Non-Antarctic Icefish.</title>
        <authorList>
            <person name="Rivera-Colon A.G."/>
            <person name="Rayamajhi N."/>
            <person name="Minhas B.F."/>
            <person name="Madrigal G."/>
            <person name="Bilyk K.T."/>
            <person name="Yoon V."/>
            <person name="Hune M."/>
            <person name="Gregory S."/>
            <person name="Cheng C.H.C."/>
            <person name="Catchen J.M."/>
        </authorList>
    </citation>
    <scope>NUCLEOTIDE SEQUENCE [LARGE SCALE GENOMIC DNA]</scope>
    <source>
        <strain evidence="1">JC2023a</strain>
    </source>
</reference>
<name>A0AAN8CA79_9TELE</name>
<gene>
    <name evidence="1" type="ORF">CesoFtcFv8_009590</name>
</gene>
<evidence type="ECO:0000313" key="2">
    <source>
        <dbReference type="Proteomes" id="UP001335648"/>
    </source>
</evidence>
<dbReference type="Proteomes" id="UP001335648">
    <property type="component" value="Unassembled WGS sequence"/>
</dbReference>
<protein>
    <submittedName>
        <fullName evidence="1">Uncharacterized protein</fullName>
    </submittedName>
</protein>
<proteinExistence type="predicted"/>
<dbReference type="EMBL" id="JAULUE010002052">
    <property type="protein sequence ID" value="KAK5900191.1"/>
    <property type="molecule type" value="Genomic_DNA"/>
</dbReference>